<comment type="caution">
    <text evidence="2">The sequence shown here is derived from an EMBL/GenBank/DDBJ whole genome shotgun (WGS) entry which is preliminary data.</text>
</comment>
<dbReference type="EMBL" id="WIXP02000002">
    <property type="protein sequence ID" value="KAF6215354.1"/>
    <property type="molecule type" value="Genomic_DNA"/>
</dbReference>
<gene>
    <name evidence="2" type="ORF">GE061_010106</name>
</gene>
<organism evidence="2 3">
    <name type="scientific">Apolygus lucorum</name>
    <name type="common">Small green plant bug</name>
    <name type="synonym">Lygocoris lucorum</name>
    <dbReference type="NCBI Taxonomy" id="248454"/>
    <lineage>
        <taxon>Eukaryota</taxon>
        <taxon>Metazoa</taxon>
        <taxon>Ecdysozoa</taxon>
        <taxon>Arthropoda</taxon>
        <taxon>Hexapoda</taxon>
        <taxon>Insecta</taxon>
        <taxon>Pterygota</taxon>
        <taxon>Neoptera</taxon>
        <taxon>Paraneoptera</taxon>
        <taxon>Hemiptera</taxon>
        <taxon>Heteroptera</taxon>
        <taxon>Panheteroptera</taxon>
        <taxon>Cimicomorpha</taxon>
        <taxon>Miridae</taxon>
        <taxon>Mirini</taxon>
        <taxon>Apolygus</taxon>
    </lineage>
</organism>
<accession>A0A8S9Y3E8</accession>
<dbReference type="Proteomes" id="UP000466442">
    <property type="component" value="Unassembled WGS sequence"/>
</dbReference>
<protein>
    <submittedName>
        <fullName evidence="2">Uncharacterized protein</fullName>
    </submittedName>
</protein>
<reference evidence="2" key="1">
    <citation type="journal article" date="2021" name="Mol. Ecol. Resour.">
        <title>Apolygus lucorum genome provides insights into omnivorousness and mesophyll feeding.</title>
        <authorList>
            <person name="Liu Y."/>
            <person name="Liu H."/>
            <person name="Wang H."/>
            <person name="Huang T."/>
            <person name="Liu B."/>
            <person name="Yang B."/>
            <person name="Yin L."/>
            <person name="Li B."/>
            <person name="Zhang Y."/>
            <person name="Zhang S."/>
            <person name="Jiang F."/>
            <person name="Zhang X."/>
            <person name="Ren Y."/>
            <person name="Wang B."/>
            <person name="Wang S."/>
            <person name="Lu Y."/>
            <person name="Wu K."/>
            <person name="Fan W."/>
            <person name="Wang G."/>
        </authorList>
    </citation>
    <scope>NUCLEOTIDE SEQUENCE</scope>
    <source>
        <strain evidence="2">12Hb</strain>
    </source>
</reference>
<proteinExistence type="predicted"/>
<evidence type="ECO:0000313" key="2">
    <source>
        <dbReference type="EMBL" id="KAF6215354.1"/>
    </source>
</evidence>
<dbReference type="AlphaFoldDB" id="A0A8S9Y3E8"/>
<keyword evidence="1" id="KW-0812">Transmembrane</keyword>
<name>A0A8S9Y3E8_APOLU</name>
<evidence type="ECO:0000256" key="1">
    <source>
        <dbReference type="SAM" id="Phobius"/>
    </source>
</evidence>
<evidence type="ECO:0000313" key="3">
    <source>
        <dbReference type="Proteomes" id="UP000466442"/>
    </source>
</evidence>
<keyword evidence="1" id="KW-0472">Membrane</keyword>
<feature type="transmembrane region" description="Helical" evidence="1">
    <location>
        <begin position="81"/>
        <end position="104"/>
    </location>
</feature>
<sequence>MYLNVIFDVLDVLAFAEGSRVVIYFYPYCIVCEEKKIATGFSKENFIRAPASFGHPPSLRTAEDFEHNFGVMKTKLASLHVLVLLFSYIFFLLIIKFTITWVVVCYTRRVAHSTGAIYSYKISNW</sequence>
<keyword evidence="3" id="KW-1185">Reference proteome</keyword>
<keyword evidence="1" id="KW-1133">Transmembrane helix</keyword>